<dbReference type="EC" id="1.3.-.-" evidence="11"/>
<gene>
    <name evidence="11 13" type="primary">pyrD</name>
    <name evidence="13" type="ORF">LFYK43_22750</name>
</gene>
<evidence type="ECO:0000256" key="11">
    <source>
        <dbReference type="HAMAP-Rule" id="MF_00224"/>
    </source>
</evidence>
<dbReference type="InterPro" id="IPR024920">
    <property type="entry name" value="Dihydroorotate_DH_1"/>
</dbReference>
<keyword evidence="9 11" id="KW-0665">Pyrimidine biosynthesis</keyword>
<feature type="domain" description="Dihydroorotate dehydrogenase catalytic" evidence="12">
    <location>
        <begin position="6"/>
        <end position="291"/>
    </location>
</feature>
<feature type="binding site" evidence="11">
    <location>
        <position position="23"/>
    </location>
    <ligand>
        <name>FMN</name>
        <dbReference type="ChEBI" id="CHEBI:58210"/>
    </ligand>
</feature>
<dbReference type="Gene3D" id="3.20.20.70">
    <property type="entry name" value="Aldolase class I"/>
    <property type="match status" value="1"/>
</dbReference>
<feature type="binding site" evidence="11">
    <location>
        <position position="196"/>
    </location>
    <ligand>
        <name>FMN</name>
        <dbReference type="ChEBI" id="CHEBI:58210"/>
    </ligand>
</feature>
<comment type="pathway">
    <text evidence="3 11">Pyrimidine metabolism; UMP biosynthesis via de novo pathway.</text>
</comment>
<keyword evidence="10 11" id="KW-0560">Oxidoreductase</keyword>
<dbReference type="InterPro" id="IPR033888">
    <property type="entry name" value="DHOD_1B"/>
</dbReference>
<evidence type="ECO:0000256" key="3">
    <source>
        <dbReference type="ARBA" id="ARBA00004725"/>
    </source>
</evidence>
<comment type="catalytic activity">
    <reaction evidence="11">
        <text>(S)-dihydroorotate + A = orotate + AH2</text>
        <dbReference type="Rhea" id="RHEA:18073"/>
        <dbReference type="ChEBI" id="CHEBI:13193"/>
        <dbReference type="ChEBI" id="CHEBI:17499"/>
        <dbReference type="ChEBI" id="CHEBI:30839"/>
        <dbReference type="ChEBI" id="CHEBI:30864"/>
    </reaction>
</comment>
<dbReference type="PANTHER" id="PTHR48109">
    <property type="entry name" value="DIHYDROOROTATE DEHYDROGENASE (QUINONE), MITOCHONDRIAL-RELATED"/>
    <property type="match status" value="1"/>
</dbReference>
<evidence type="ECO:0000256" key="8">
    <source>
        <dbReference type="ARBA" id="ARBA00022643"/>
    </source>
</evidence>
<dbReference type="PANTHER" id="PTHR48109:SF1">
    <property type="entry name" value="DIHYDROOROTATE DEHYDROGENASE (FUMARATE)"/>
    <property type="match status" value="1"/>
</dbReference>
<evidence type="ECO:0000256" key="2">
    <source>
        <dbReference type="ARBA" id="ARBA00004496"/>
    </source>
</evidence>
<keyword evidence="14" id="KW-1185">Reference proteome</keyword>
<name>A0A401IWD8_9LACO</name>
<dbReference type="FunFam" id="3.20.20.70:FF:000027">
    <property type="entry name" value="Dihydropyrimidine dehydrogenase [NADP(+)]"/>
    <property type="match status" value="1"/>
</dbReference>
<evidence type="ECO:0000313" key="13">
    <source>
        <dbReference type="EMBL" id="GBG95816.1"/>
    </source>
</evidence>
<feature type="binding site" evidence="11">
    <location>
        <begin position="270"/>
        <end position="271"/>
    </location>
    <ligand>
        <name>FMN</name>
        <dbReference type="ChEBI" id="CHEBI:58210"/>
    </ligand>
</feature>
<feature type="active site" description="Nucleophile" evidence="11">
    <location>
        <position position="135"/>
    </location>
</feature>
<keyword evidence="6 11" id="KW-0963">Cytoplasm</keyword>
<dbReference type="HAMAP" id="MF_00224">
    <property type="entry name" value="DHO_dh_type1"/>
    <property type="match status" value="1"/>
</dbReference>
<evidence type="ECO:0000256" key="5">
    <source>
        <dbReference type="ARBA" id="ARBA00011738"/>
    </source>
</evidence>
<dbReference type="PROSITE" id="PS00912">
    <property type="entry name" value="DHODEHASE_2"/>
    <property type="match status" value="1"/>
</dbReference>
<dbReference type="PIRSF" id="PIRSF000164">
    <property type="entry name" value="DHO_oxidase"/>
    <property type="match status" value="1"/>
</dbReference>
<feature type="binding site" evidence="11">
    <location>
        <position position="48"/>
    </location>
    <ligand>
        <name>substrate</name>
    </ligand>
</feature>
<dbReference type="InterPro" id="IPR013785">
    <property type="entry name" value="Aldolase_TIM"/>
</dbReference>
<feature type="binding site" evidence="11">
    <location>
        <begin position="48"/>
        <end position="49"/>
    </location>
    <ligand>
        <name>FMN</name>
        <dbReference type="ChEBI" id="CHEBI:58210"/>
    </ligand>
</feature>
<reference evidence="13 14" key="1">
    <citation type="journal article" date="2019" name="Int. J. Syst. Evol. Microbiol.">
        <title>Lactobacillus salitolerans sp. nov., a novel lactic acid bacterium isolated from spent mushroom substrates.</title>
        <authorList>
            <person name="Tohno M."/>
            <person name="Tanizawa Y."/>
            <person name="Kojima Y."/>
            <person name="Sakamoto M."/>
            <person name="Nakamura Y."/>
            <person name="Ohkuma M."/>
            <person name="Kobayashi H."/>
        </authorList>
    </citation>
    <scope>NUCLEOTIDE SEQUENCE [LARGE SCALE GENOMIC DNA]</scope>
    <source>
        <strain evidence="13 14">YK43</strain>
    </source>
</reference>
<evidence type="ECO:0000256" key="1">
    <source>
        <dbReference type="ARBA" id="ARBA00001694"/>
    </source>
</evidence>
<dbReference type="CDD" id="cd04740">
    <property type="entry name" value="DHOD_1B_like"/>
    <property type="match status" value="1"/>
</dbReference>
<sequence>MDEQRLAVTLPGLELKNPIMPASGSFGFGDTKTAASFDLNNLGALVLKTTTPQAKKGNPQPQIAVLKNGILNSVGLTNPGIEQVITNKIPALREKYPDLPLIGSVAGEEIADYVEVAARFSTARQVQAIELNVSCPNIAQGGMQFGSDPQMITRLTQAVKAKTSLPLYVKLTPNVTDIVACAQAAKAGGADGLTMINTVYGMHIDPQTRKPVLGNKMGGWSGPGIKPLAIRMIYQAAHAVNLPIIGVGGITTAQDVIEMYLAGASAVQIGSAQFQDPLACKHIAEQLPAVMDQLNVSSLEELRLEVRKEMKDGR</sequence>
<dbReference type="InterPro" id="IPR050074">
    <property type="entry name" value="DHO_dehydrogenase"/>
</dbReference>
<comment type="cofactor">
    <cofactor evidence="11">
        <name>FMN</name>
        <dbReference type="ChEBI" id="CHEBI:58210"/>
    </cofactor>
    <text evidence="11">Binds 1 FMN per subunit.</text>
</comment>
<dbReference type="NCBIfam" id="NF005574">
    <property type="entry name" value="PRK07259.1"/>
    <property type="match status" value="1"/>
</dbReference>
<dbReference type="Pfam" id="PF01180">
    <property type="entry name" value="DHO_dh"/>
    <property type="match status" value="1"/>
</dbReference>
<proteinExistence type="inferred from homology"/>
<organism evidence="13 14">
    <name type="scientific">Ligilactobacillus salitolerans</name>
    <dbReference type="NCBI Taxonomy" id="1808352"/>
    <lineage>
        <taxon>Bacteria</taxon>
        <taxon>Bacillati</taxon>
        <taxon>Bacillota</taxon>
        <taxon>Bacilli</taxon>
        <taxon>Lactobacillales</taxon>
        <taxon>Lactobacillaceae</taxon>
        <taxon>Ligilactobacillus</taxon>
    </lineage>
</organism>
<evidence type="ECO:0000313" key="14">
    <source>
        <dbReference type="Proteomes" id="UP000286848"/>
    </source>
</evidence>
<evidence type="ECO:0000256" key="9">
    <source>
        <dbReference type="ARBA" id="ARBA00022975"/>
    </source>
</evidence>
<evidence type="ECO:0000259" key="12">
    <source>
        <dbReference type="Pfam" id="PF01180"/>
    </source>
</evidence>
<accession>A0A401IWD8</accession>
<comment type="subcellular location">
    <subcellularLocation>
        <location evidence="2 11">Cytoplasm</location>
    </subcellularLocation>
</comment>
<dbReference type="InterPro" id="IPR049622">
    <property type="entry name" value="Dihydroorotate_DH_I"/>
</dbReference>
<dbReference type="AlphaFoldDB" id="A0A401IWD8"/>
<dbReference type="InterPro" id="IPR012135">
    <property type="entry name" value="Dihydroorotate_DH_1_2"/>
</dbReference>
<comment type="function">
    <text evidence="11">Catalyzes the conversion of dihydroorotate to orotate.</text>
</comment>
<evidence type="ECO:0000256" key="7">
    <source>
        <dbReference type="ARBA" id="ARBA00022630"/>
    </source>
</evidence>
<feature type="binding site" evidence="11">
    <location>
        <position position="170"/>
    </location>
    <ligand>
        <name>FMN</name>
        <dbReference type="ChEBI" id="CHEBI:58210"/>
    </ligand>
</feature>
<evidence type="ECO:0000256" key="6">
    <source>
        <dbReference type="ARBA" id="ARBA00022490"/>
    </source>
</evidence>
<feature type="binding site" evidence="11">
    <location>
        <position position="132"/>
    </location>
    <ligand>
        <name>FMN</name>
        <dbReference type="ChEBI" id="CHEBI:58210"/>
    </ligand>
</feature>
<feature type="binding site" evidence="11">
    <location>
        <position position="132"/>
    </location>
    <ligand>
        <name>substrate</name>
    </ligand>
</feature>
<comment type="similarity">
    <text evidence="4 11">Belongs to the dihydroorotate dehydrogenase family. Type 1 subfamily.</text>
</comment>
<dbReference type="GO" id="GO:0005737">
    <property type="term" value="C:cytoplasm"/>
    <property type="evidence" value="ECO:0007669"/>
    <property type="project" value="UniProtKB-SubCell"/>
</dbReference>
<dbReference type="InterPro" id="IPR005720">
    <property type="entry name" value="Dihydroorotate_DH_cat"/>
</dbReference>
<dbReference type="RefSeq" id="WP_124978440.1">
    <property type="nucleotide sequence ID" value="NZ_BFFP01000058.1"/>
</dbReference>
<comment type="caution">
    <text evidence="13">The sequence shown here is derived from an EMBL/GenBank/DDBJ whole genome shotgun (WGS) entry which is preliminary data.</text>
</comment>
<feature type="binding site" evidence="11">
    <location>
        <begin position="72"/>
        <end position="76"/>
    </location>
    <ligand>
        <name>substrate</name>
    </ligand>
</feature>
<comment type="caution">
    <text evidence="11">Lacks conserved residue(s) required for the propagation of feature annotation.</text>
</comment>
<dbReference type="OrthoDB" id="9794954at2"/>
<dbReference type="GO" id="GO:1990663">
    <property type="term" value="F:dihydroorotate dehydrogenase (fumarate) activity"/>
    <property type="evidence" value="ECO:0007669"/>
    <property type="project" value="UniProtKB-EC"/>
</dbReference>
<dbReference type="UniPathway" id="UPA00070"/>
<evidence type="ECO:0000256" key="4">
    <source>
        <dbReference type="ARBA" id="ARBA00008008"/>
    </source>
</evidence>
<dbReference type="Proteomes" id="UP000286848">
    <property type="component" value="Unassembled WGS sequence"/>
</dbReference>
<comment type="subunit">
    <text evidence="5">Homodimer.</text>
</comment>
<feature type="binding site" evidence="11">
    <location>
        <begin position="197"/>
        <end position="198"/>
    </location>
    <ligand>
        <name>substrate</name>
    </ligand>
</feature>
<comment type="catalytic activity">
    <reaction evidence="1">
        <text>(S)-dihydroorotate + fumarate = orotate + succinate</text>
        <dbReference type="Rhea" id="RHEA:30059"/>
        <dbReference type="ChEBI" id="CHEBI:29806"/>
        <dbReference type="ChEBI" id="CHEBI:30031"/>
        <dbReference type="ChEBI" id="CHEBI:30839"/>
        <dbReference type="ChEBI" id="CHEBI:30864"/>
        <dbReference type="EC" id="1.3.98.1"/>
    </reaction>
</comment>
<dbReference type="NCBIfam" id="TIGR01037">
    <property type="entry name" value="pyrD_sub1_fam"/>
    <property type="match status" value="1"/>
</dbReference>
<keyword evidence="7 11" id="KW-0285">Flavoprotein</keyword>
<feature type="binding site" evidence="11">
    <location>
        <begin position="248"/>
        <end position="249"/>
    </location>
    <ligand>
        <name>FMN</name>
        <dbReference type="ChEBI" id="CHEBI:58210"/>
    </ligand>
</feature>
<dbReference type="SUPFAM" id="SSF51395">
    <property type="entry name" value="FMN-linked oxidoreductases"/>
    <property type="match status" value="1"/>
</dbReference>
<protein>
    <recommendedName>
        <fullName evidence="11">Dihydroorotate dehydrogenase</fullName>
        <shortName evidence="11">DHOD</shortName>
        <shortName evidence="11">DHODase</shortName>
        <shortName evidence="11">DHOdehase</shortName>
        <ecNumber evidence="11">1.3.-.-</ecNumber>
    </recommendedName>
</protein>
<dbReference type="GO" id="GO:0044205">
    <property type="term" value="P:'de novo' UMP biosynthetic process"/>
    <property type="evidence" value="ECO:0007669"/>
    <property type="project" value="UniProtKB-UniRule"/>
</dbReference>
<dbReference type="EMBL" id="BFFP01000058">
    <property type="protein sequence ID" value="GBG95816.1"/>
    <property type="molecule type" value="Genomic_DNA"/>
</dbReference>
<dbReference type="GO" id="GO:0006207">
    <property type="term" value="P:'de novo' pyrimidine nucleobase biosynthetic process"/>
    <property type="evidence" value="ECO:0007669"/>
    <property type="project" value="InterPro"/>
</dbReference>
<keyword evidence="8 11" id="KW-0288">FMN</keyword>
<evidence type="ECO:0000256" key="10">
    <source>
        <dbReference type="ARBA" id="ARBA00023002"/>
    </source>
</evidence>
<dbReference type="InterPro" id="IPR001295">
    <property type="entry name" value="Dihydroorotate_DH_CS"/>
</dbReference>
<feature type="binding site" evidence="11">
    <location>
        <position position="222"/>
    </location>
    <ligand>
        <name>FMN</name>
        <dbReference type="ChEBI" id="CHEBI:58210"/>
    </ligand>
</feature>